<dbReference type="InterPro" id="IPR035413">
    <property type="entry name" value="Terminase_L_C"/>
</dbReference>
<sequence>MKPINPTQIRLEQVQREQARRSFVSFVPYLKPDYAMTWFHEIMAGQLDGFAKGEFKKMMVFVPPQHGKSELSTRSLPAYLFGRNSALKIAVLSYSASKAKKFNREIQARITSNGYRALFPEVRLATAKDEAATRTTEEFDVLGDKGTGSLKSVGRGGPLTGDPVDVAILDDLLKDREEAQSPTIREKVWDWITDVVETRLHNHSRVLYVTTRWDEDDPAGRWLQRDGVRSSANPDGWEVVKFAALRTNDVLPYDNRRKGEALWPERHSRERIEAIKRNSPLTFNSLYQQDPKPNAESLIFGDWIEVPEMPDYCQNYFYGGDFGFTNDPTALVEIGIYGRNLYVNELIYQTGLTNPGILRLCKALGVNPKREAFWDKAEPKSIAELRSNYYTETGESYSGINAIETIKGAGSIVAGINKLKDYVVHYTASSHNIRREKNLYQWIMQNGKSTNVPIDAHNHTLDAIRGAVYTKYFEPKGTAKAHRIPVKVGRFGRGSL</sequence>
<proteinExistence type="predicted"/>
<dbReference type="Gene3D" id="3.30.420.280">
    <property type="match status" value="1"/>
</dbReference>
<feature type="domain" description="Phage terminase large subunit C-terminal" evidence="1">
    <location>
        <begin position="321"/>
        <end position="468"/>
    </location>
</feature>
<dbReference type="RefSeq" id="WP_071504153.1">
    <property type="nucleotide sequence ID" value="NZ_MORL01000008.1"/>
</dbReference>
<dbReference type="PANTHER" id="PTHR39184">
    <property type="match status" value="1"/>
</dbReference>
<dbReference type="OrthoDB" id="9768556at2"/>
<evidence type="ECO:0000259" key="1">
    <source>
        <dbReference type="Pfam" id="PF17288"/>
    </source>
</evidence>
<protein>
    <recommendedName>
        <fullName evidence="1">Phage terminase large subunit C-terminal domain-containing protein</fullName>
    </recommendedName>
</protein>
<gene>
    <name evidence="2" type="ORF">BLX24_15805</name>
</gene>
<reference evidence="2 3" key="1">
    <citation type="submission" date="2016-10" db="EMBL/GenBank/DDBJ databases">
        <title>Arsenicibacter rosenii gen. nov., sp. nov., an efficient arsenic-methylating bacterium isolated from an arsenic-contaminated paddy soil.</title>
        <authorList>
            <person name="Huang K."/>
        </authorList>
    </citation>
    <scope>NUCLEOTIDE SEQUENCE [LARGE SCALE GENOMIC DNA]</scope>
    <source>
        <strain evidence="2 3">SM-1</strain>
    </source>
</reference>
<dbReference type="InterPro" id="IPR052380">
    <property type="entry name" value="Viral_DNA_packaging_terminase"/>
</dbReference>
<dbReference type="PANTHER" id="PTHR39184:SF1">
    <property type="entry name" value="PBSX PHAGE TERMINASE LARGE SUBUNIT"/>
    <property type="match status" value="1"/>
</dbReference>
<dbReference type="Proteomes" id="UP000181790">
    <property type="component" value="Unassembled WGS sequence"/>
</dbReference>
<name>A0A1S2VGW0_9BACT</name>
<dbReference type="Pfam" id="PF03237">
    <property type="entry name" value="Terminase_6N"/>
    <property type="match status" value="1"/>
</dbReference>
<comment type="caution">
    <text evidence="2">The sequence shown here is derived from an EMBL/GenBank/DDBJ whole genome shotgun (WGS) entry which is preliminary data.</text>
</comment>
<keyword evidence="3" id="KW-1185">Reference proteome</keyword>
<organism evidence="2 3">
    <name type="scientific">Arsenicibacter rosenii</name>
    <dbReference type="NCBI Taxonomy" id="1750698"/>
    <lineage>
        <taxon>Bacteria</taxon>
        <taxon>Pseudomonadati</taxon>
        <taxon>Bacteroidota</taxon>
        <taxon>Cytophagia</taxon>
        <taxon>Cytophagales</taxon>
        <taxon>Spirosomataceae</taxon>
        <taxon>Arsenicibacter</taxon>
    </lineage>
</organism>
<dbReference type="AlphaFoldDB" id="A0A1S2VGW0"/>
<evidence type="ECO:0000313" key="2">
    <source>
        <dbReference type="EMBL" id="OIN58001.1"/>
    </source>
</evidence>
<dbReference type="Pfam" id="PF17288">
    <property type="entry name" value="Terminase_3C"/>
    <property type="match status" value="1"/>
</dbReference>
<dbReference type="EMBL" id="MORL01000008">
    <property type="protein sequence ID" value="OIN58001.1"/>
    <property type="molecule type" value="Genomic_DNA"/>
</dbReference>
<accession>A0A1S2VGW0</accession>
<evidence type="ECO:0000313" key="3">
    <source>
        <dbReference type="Proteomes" id="UP000181790"/>
    </source>
</evidence>